<dbReference type="Proteomes" id="UP000726170">
    <property type="component" value="Unassembled WGS sequence"/>
</dbReference>
<evidence type="ECO:0000313" key="2">
    <source>
        <dbReference type="Proteomes" id="UP000726170"/>
    </source>
</evidence>
<evidence type="ECO:0000313" key="1">
    <source>
        <dbReference type="EMBL" id="MBU5485194.1"/>
    </source>
</evidence>
<dbReference type="EMBL" id="JAHLQF010000003">
    <property type="protein sequence ID" value="MBU5485194.1"/>
    <property type="molecule type" value="Genomic_DNA"/>
</dbReference>
<organism evidence="1 2">
    <name type="scientific">Clostridium mobile</name>
    <dbReference type="NCBI Taxonomy" id="2841512"/>
    <lineage>
        <taxon>Bacteria</taxon>
        <taxon>Bacillati</taxon>
        <taxon>Bacillota</taxon>
        <taxon>Clostridia</taxon>
        <taxon>Eubacteriales</taxon>
        <taxon>Clostridiaceae</taxon>
        <taxon>Clostridium</taxon>
    </lineage>
</organism>
<gene>
    <name evidence="1" type="ORF">KQI86_12690</name>
</gene>
<accession>A0ABS6EJ10</accession>
<reference evidence="1 2" key="1">
    <citation type="submission" date="2021-06" db="EMBL/GenBank/DDBJ databases">
        <authorList>
            <person name="Sun Q."/>
            <person name="Li D."/>
        </authorList>
    </citation>
    <scope>NUCLEOTIDE SEQUENCE [LARGE SCALE GENOMIC DNA]</scope>
    <source>
        <strain evidence="1 2">MSJ-11</strain>
    </source>
</reference>
<sequence>MVKSRIIVSCALTITRINAEEKNTVKPREILETAAIAIGRVLNGLKANPIAGKNTGADWNSTAIVVNIPPIQINLPIFIFFN</sequence>
<comment type="caution">
    <text evidence="1">The sequence shown here is derived from an EMBL/GenBank/DDBJ whole genome shotgun (WGS) entry which is preliminary data.</text>
</comment>
<name>A0ABS6EJ10_9CLOT</name>
<dbReference type="RefSeq" id="WP_216439758.1">
    <property type="nucleotide sequence ID" value="NZ_JAHLQF010000003.1"/>
</dbReference>
<keyword evidence="2" id="KW-1185">Reference proteome</keyword>
<protein>
    <submittedName>
        <fullName evidence="1">Uncharacterized protein</fullName>
    </submittedName>
</protein>
<proteinExistence type="predicted"/>